<keyword evidence="2" id="KW-0812">Transmembrane</keyword>
<evidence type="ECO:0000313" key="3">
    <source>
        <dbReference type="EMBL" id="TQR43606.1"/>
    </source>
</evidence>
<name>A0ABY3AM16_PAEPP</name>
<organism evidence="3 4">
    <name type="scientific">Paenibacillus popilliae</name>
    <name type="common">Bacillus popilliae</name>
    <dbReference type="NCBI Taxonomy" id="78057"/>
    <lineage>
        <taxon>Bacteria</taxon>
        <taxon>Bacillati</taxon>
        <taxon>Bacillota</taxon>
        <taxon>Bacilli</taxon>
        <taxon>Bacillales</taxon>
        <taxon>Paenibacillaceae</taxon>
        <taxon>Paenibacillus</taxon>
    </lineage>
</organism>
<sequence length="510" mass="57215">MVRRRLSMKQALRHLFTAIGCLALAWIGFQRESAAVCFLAAILGVMLVSSARSYWIGSRLRSVQTVHQPIIPQRNENRNMVFLVTMTMKRPFPVLWLRVTEFWTRTGGEGGAWMCRRLLFPRRRQSLTFTSSFAGAPRGVYELTRIELQYGDVFGWFKHNVIIRPSEENAPVCIMAPDIGTGNRLANEQYAVEGTESLGSPENTSIYGTAERQQESALFSPSLYGEGGEPCTAVTSGMQSAELRTYRAGDQWRSIDWRMYAKRRLLAVRVPEAGQLEQWDIAVDDTGWRNELTQHTTNMNSKTNTNINKNTNKSTNTKTTANKKSSAKANMDDLQKETKLLQQMEATVSAAAALVRQKMEAGHTVRLFWISDGASVHGARNAIIALAAEQLGKRVEHRWNYEEGTPSMVHANAAVPRRLAVVSWDRHSQKWGAAQHFTGLHQVDQWLNADEIQRFEPSATRIVDSQNTANASVLAAASERVGVRSSDRMNDSENRGEYRVSTDSWTTAQG</sequence>
<dbReference type="EMBL" id="SADY01000006">
    <property type="protein sequence ID" value="TQR43606.1"/>
    <property type="molecule type" value="Genomic_DNA"/>
</dbReference>
<reference evidence="3 4" key="1">
    <citation type="submission" date="2018-03" db="EMBL/GenBank/DDBJ databases">
        <title>Aerobic endospore-forming bacteria genome sequencing and assembly.</title>
        <authorList>
            <person name="Cavalcante D.A."/>
            <person name="Driks A."/>
            <person name="Putonti C."/>
            <person name="De-Souza M.T."/>
        </authorList>
    </citation>
    <scope>NUCLEOTIDE SEQUENCE [LARGE SCALE GENOMIC DNA]</scope>
    <source>
        <strain evidence="3 4">SDF0028</strain>
    </source>
</reference>
<feature type="region of interest" description="Disordered" evidence="1">
    <location>
        <begin position="483"/>
        <end position="510"/>
    </location>
</feature>
<evidence type="ECO:0000256" key="1">
    <source>
        <dbReference type="SAM" id="MobiDB-lite"/>
    </source>
</evidence>
<feature type="transmembrane region" description="Helical" evidence="2">
    <location>
        <begin position="35"/>
        <end position="55"/>
    </location>
</feature>
<accession>A0ABY3AM16</accession>
<evidence type="ECO:0000313" key="4">
    <source>
        <dbReference type="Proteomes" id="UP000316208"/>
    </source>
</evidence>
<gene>
    <name evidence="3" type="ORF">C7Y44_20950</name>
</gene>
<comment type="caution">
    <text evidence="3">The sequence shown here is derived from an EMBL/GenBank/DDBJ whole genome shotgun (WGS) entry which is preliminary data.</text>
</comment>
<keyword evidence="2" id="KW-1133">Transmembrane helix</keyword>
<dbReference type="PANTHER" id="PTHR34351:SF2">
    <property type="entry name" value="DUF58 DOMAIN-CONTAINING PROTEIN"/>
    <property type="match status" value="1"/>
</dbReference>
<keyword evidence="4" id="KW-1185">Reference proteome</keyword>
<proteinExistence type="predicted"/>
<evidence type="ECO:0000256" key="2">
    <source>
        <dbReference type="SAM" id="Phobius"/>
    </source>
</evidence>
<feature type="compositionally biased region" description="Polar residues" evidence="1">
    <location>
        <begin position="501"/>
        <end position="510"/>
    </location>
</feature>
<feature type="compositionally biased region" description="Basic and acidic residues" evidence="1">
    <location>
        <begin position="483"/>
        <end position="500"/>
    </location>
</feature>
<protein>
    <submittedName>
        <fullName evidence="3">DUF58 domain-containing protein</fullName>
    </submittedName>
</protein>
<dbReference type="Proteomes" id="UP000316208">
    <property type="component" value="Unassembled WGS sequence"/>
</dbReference>
<dbReference type="PANTHER" id="PTHR34351">
    <property type="entry name" value="SLR1927 PROTEIN-RELATED"/>
    <property type="match status" value="1"/>
</dbReference>
<keyword evidence="2" id="KW-0472">Membrane</keyword>
<feature type="transmembrane region" description="Helical" evidence="2">
    <location>
        <begin position="12"/>
        <end position="29"/>
    </location>
</feature>